<evidence type="ECO:0000256" key="1">
    <source>
        <dbReference type="ARBA" id="ARBA00004141"/>
    </source>
</evidence>
<dbReference type="PANTHER" id="PTHR23502">
    <property type="entry name" value="MAJOR FACILITATOR SUPERFAMILY"/>
    <property type="match status" value="1"/>
</dbReference>
<feature type="transmembrane region" description="Helical" evidence="5">
    <location>
        <begin position="377"/>
        <end position="397"/>
    </location>
</feature>
<dbReference type="InterPro" id="IPR020846">
    <property type="entry name" value="MFS_dom"/>
</dbReference>
<dbReference type="STRING" id="1073089.A0A1L9R8Q1"/>
<dbReference type="SUPFAM" id="SSF103473">
    <property type="entry name" value="MFS general substrate transporter"/>
    <property type="match status" value="1"/>
</dbReference>
<feature type="domain" description="Major facilitator superfamily (MFS) profile" evidence="6">
    <location>
        <begin position="43"/>
        <end position="472"/>
    </location>
</feature>
<feature type="transmembrane region" description="Helical" evidence="5">
    <location>
        <begin position="108"/>
        <end position="127"/>
    </location>
</feature>
<keyword evidence="3 5" id="KW-1133">Transmembrane helix</keyword>
<dbReference type="Gene3D" id="1.20.1250.20">
    <property type="entry name" value="MFS general substrate transporter like domains"/>
    <property type="match status" value="1"/>
</dbReference>
<keyword evidence="8" id="KW-1185">Reference proteome</keyword>
<dbReference type="PANTHER" id="PTHR23502:SF59">
    <property type="entry name" value="MULTIDRUG TRANSPORTER, PUTATIVE (AFU_ORTHOLOGUE AFUA_1G10370)-RELATED"/>
    <property type="match status" value="1"/>
</dbReference>
<dbReference type="EMBL" id="KV878216">
    <property type="protein sequence ID" value="OJJ31304.1"/>
    <property type="molecule type" value="Genomic_DNA"/>
</dbReference>
<dbReference type="OrthoDB" id="9986881at2759"/>
<accession>A0A1L9R8Q1</accession>
<dbReference type="Proteomes" id="UP000184383">
    <property type="component" value="Unassembled WGS sequence"/>
</dbReference>
<reference evidence="8" key="1">
    <citation type="journal article" date="2017" name="Genome Biol.">
        <title>Comparative genomics reveals high biological diversity and specific adaptations in the industrially and medically important fungal genus Aspergillus.</title>
        <authorList>
            <person name="de Vries R.P."/>
            <person name="Riley R."/>
            <person name="Wiebenga A."/>
            <person name="Aguilar-Osorio G."/>
            <person name="Amillis S."/>
            <person name="Uchima C.A."/>
            <person name="Anderluh G."/>
            <person name="Asadollahi M."/>
            <person name="Askin M."/>
            <person name="Barry K."/>
            <person name="Battaglia E."/>
            <person name="Bayram O."/>
            <person name="Benocci T."/>
            <person name="Braus-Stromeyer S.A."/>
            <person name="Caldana C."/>
            <person name="Canovas D."/>
            <person name="Cerqueira G.C."/>
            <person name="Chen F."/>
            <person name="Chen W."/>
            <person name="Choi C."/>
            <person name="Clum A."/>
            <person name="Dos Santos R.A."/>
            <person name="Damasio A.R."/>
            <person name="Diallinas G."/>
            <person name="Emri T."/>
            <person name="Fekete E."/>
            <person name="Flipphi M."/>
            <person name="Freyberg S."/>
            <person name="Gallo A."/>
            <person name="Gournas C."/>
            <person name="Habgood R."/>
            <person name="Hainaut M."/>
            <person name="Harispe M.L."/>
            <person name="Henrissat B."/>
            <person name="Hilden K.S."/>
            <person name="Hope R."/>
            <person name="Hossain A."/>
            <person name="Karabika E."/>
            <person name="Karaffa L."/>
            <person name="Karanyi Z."/>
            <person name="Krasevec N."/>
            <person name="Kuo A."/>
            <person name="Kusch H."/>
            <person name="LaButti K."/>
            <person name="Lagendijk E.L."/>
            <person name="Lapidus A."/>
            <person name="Levasseur A."/>
            <person name="Lindquist E."/>
            <person name="Lipzen A."/>
            <person name="Logrieco A.F."/>
            <person name="MacCabe A."/>
            <person name="Maekelae M.R."/>
            <person name="Malavazi I."/>
            <person name="Melin P."/>
            <person name="Meyer V."/>
            <person name="Mielnichuk N."/>
            <person name="Miskei M."/>
            <person name="Molnar A.P."/>
            <person name="Mule G."/>
            <person name="Ngan C.Y."/>
            <person name="Orejas M."/>
            <person name="Orosz E."/>
            <person name="Ouedraogo J.P."/>
            <person name="Overkamp K.M."/>
            <person name="Park H.-S."/>
            <person name="Perrone G."/>
            <person name="Piumi F."/>
            <person name="Punt P.J."/>
            <person name="Ram A.F."/>
            <person name="Ramon A."/>
            <person name="Rauscher S."/>
            <person name="Record E."/>
            <person name="Riano-Pachon D.M."/>
            <person name="Robert V."/>
            <person name="Roehrig J."/>
            <person name="Ruller R."/>
            <person name="Salamov A."/>
            <person name="Salih N.S."/>
            <person name="Samson R.A."/>
            <person name="Sandor E."/>
            <person name="Sanguinetti M."/>
            <person name="Schuetze T."/>
            <person name="Sepcic K."/>
            <person name="Shelest E."/>
            <person name="Sherlock G."/>
            <person name="Sophianopoulou V."/>
            <person name="Squina F.M."/>
            <person name="Sun H."/>
            <person name="Susca A."/>
            <person name="Todd R.B."/>
            <person name="Tsang A."/>
            <person name="Unkles S.E."/>
            <person name="van de Wiele N."/>
            <person name="van Rossen-Uffink D."/>
            <person name="Oliveira J.V."/>
            <person name="Vesth T.C."/>
            <person name="Visser J."/>
            <person name="Yu J.-H."/>
            <person name="Zhou M."/>
            <person name="Andersen M.R."/>
            <person name="Archer D.B."/>
            <person name="Baker S.E."/>
            <person name="Benoit I."/>
            <person name="Brakhage A.A."/>
            <person name="Braus G.H."/>
            <person name="Fischer R."/>
            <person name="Frisvad J.C."/>
            <person name="Goldman G.H."/>
            <person name="Houbraken J."/>
            <person name="Oakley B."/>
            <person name="Pocsi I."/>
            <person name="Scazzocchio C."/>
            <person name="Seiboth B."/>
            <person name="vanKuyk P.A."/>
            <person name="Wortman J."/>
            <person name="Dyer P.S."/>
            <person name="Grigoriev I.V."/>
        </authorList>
    </citation>
    <scope>NUCLEOTIDE SEQUENCE [LARGE SCALE GENOMIC DNA]</scope>
    <source>
        <strain evidence="8">DTO 134E9</strain>
    </source>
</reference>
<feature type="transmembrane region" description="Helical" evidence="5">
    <location>
        <begin position="168"/>
        <end position="189"/>
    </location>
</feature>
<evidence type="ECO:0000256" key="5">
    <source>
        <dbReference type="SAM" id="Phobius"/>
    </source>
</evidence>
<dbReference type="GO" id="GO:0022857">
    <property type="term" value="F:transmembrane transporter activity"/>
    <property type="evidence" value="ECO:0007669"/>
    <property type="project" value="InterPro"/>
</dbReference>
<keyword evidence="2 5" id="KW-0812">Transmembrane</keyword>
<sequence length="485" mass="53453">MSPEKPSSHPVECPPTPYDIVDFDGSDDPYRPMNWPLRKKVVTTVLYTLATCWISFASAVYSAGMHQIADDFHASTETCAAGISLMVFGFGLGPLIWGPLSEVYGRKWVVLTPYLISAIFTFGTATAKDIQTVLITRFFTGVFGSGALINTGGVMADIWPAEQRGVAIVAYGTTILVGPTLAPLIGAAISSSYLRWRWTEYLAGIVMLAQLVVNVLVIDESYPPVLLVHKARRMRLEGKNWALHAEHEEWNVSMAEVAQKYLVRPFKLLGTPICLLMTIYTSFIYGILYANLESFQIEYQEIRKWGPIAASLPFLALLFGVLLAAVLNVYSNKFYFKQLQANNNRPVPEARLPPMMIGGIAFSAGFFLFGWTSSPHINYWPSIIGTVLIGFGFNAIFPATISYIVDSFILFSASAGAANTFLRSISAGVFPLFAMPMYHNLGVNWASTVFGCFAGLLIPVPFLFYVFGKRIRVAGKLSRQCIDGI</sequence>
<dbReference type="GO" id="GO:0005886">
    <property type="term" value="C:plasma membrane"/>
    <property type="evidence" value="ECO:0007669"/>
    <property type="project" value="TreeGrafter"/>
</dbReference>
<dbReference type="PROSITE" id="PS50850">
    <property type="entry name" value="MFS"/>
    <property type="match status" value="1"/>
</dbReference>
<evidence type="ECO:0000313" key="7">
    <source>
        <dbReference type="EMBL" id="OJJ31304.1"/>
    </source>
</evidence>
<dbReference type="InterPro" id="IPR011701">
    <property type="entry name" value="MFS"/>
</dbReference>
<feature type="transmembrane region" description="Helical" evidence="5">
    <location>
        <begin position="352"/>
        <end position="371"/>
    </location>
</feature>
<dbReference type="FunFam" id="1.20.1250.20:FF:000011">
    <property type="entry name" value="MFS multidrug transporter, putative"/>
    <property type="match status" value="1"/>
</dbReference>
<evidence type="ECO:0000256" key="3">
    <source>
        <dbReference type="ARBA" id="ARBA00022989"/>
    </source>
</evidence>
<feature type="transmembrane region" description="Helical" evidence="5">
    <location>
        <begin position="445"/>
        <end position="467"/>
    </location>
</feature>
<name>A0A1L9R8Q1_ASPWE</name>
<keyword evidence="4 5" id="KW-0472">Membrane</keyword>
<feature type="transmembrane region" description="Helical" evidence="5">
    <location>
        <begin position="133"/>
        <end position="156"/>
    </location>
</feature>
<gene>
    <name evidence="7" type="ORF">ASPWEDRAFT_747150</name>
</gene>
<feature type="transmembrane region" description="Helical" evidence="5">
    <location>
        <begin position="81"/>
        <end position="101"/>
    </location>
</feature>
<feature type="transmembrane region" description="Helical" evidence="5">
    <location>
        <begin position="409"/>
        <end position="433"/>
    </location>
</feature>
<feature type="transmembrane region" description="Helical" evidence="5">
    <location>
        <begin position="41"/>
        <end position="61"/>
    </location>
</feature>
<evidence type="ECO:0000256" key="2">
    <source>
        <dbReference type="ARBA" id="ARBA00022692"/>
    </source>
</evidence>
<evidence type="ECO:0000259" key="6">
    <source>
        <dbReference type="PROSITE" id="PS50850"/>
    </source>
</evidence>
<comment type="subcellular location">
    <subcellularLocation>
        <location evidence="1">Membrane</location>
        <topology evidence="1">Multi-pass membrane protein</topology>
    </subcellularLocation>
</comment>
<dbReference type="RefSeq" id="XP_040684981.1">
    <property type="nucleotide sequence ID" value="XM_040839505.1"/>
</dbReference>
<dbReference type="CDD" id="cd17323">
    <property type="entry name" value="MFS_Tpo1_MDR_like"/>
    <property type="match status" value="1"/>
</dbReference>
<dbReference type="InterPro" id="IPR036259">
    <property type="entry name" value="MFS_trans_sf"/>
</dbReference>
<dbReference type="GeneID" id="63755353"/>
<organism evidence="7 8">
    <name type="scientific">Aspergillus wentii DTO 134E9</name>
    <dbReference type="NCBI Taxonomy" id="1073089"/>
    <lineage>
        <taxon>Eukaryota</taxon>
        <taxon>Fungi</taxon>
        <taxon>Dikarya</taxon>
        <taxon>Ascomycota</taxon>
        <taxon>Pezizomycotina</taxon>
        <taxon>Eurotiomycetes</taxon>
        <taxon>Eurotiomycetidae</taxon>
        <taxon>Eurotiales</taxon>
        <taxon>Aspergillaceae</taxon>
        <taxon>Aspergillus</taxon>
        <taxon>Aspergillus subgen. Cremei</taxon>
    </lineage>
</organism>
<feature type="transmembrane region" description="Helical" evidence="5">
    <location>
        <begin position="268"/>
        <end position="288"/>
    </location>
</feature>
<evidence type="ECO:0000313" key="8">
    <source>
        <dbReference type="Proteomes" id="UP000184383"/>
    </source>
</evidence>
<proteinExistence type="predicted"/>
<dbReference type="VEuPathDB" id="FungiDB:ASPWEDRAFT_747150"/>
<dbReference type="AlphaFoldDB" id="A0A1L9R8Q1"/>
<evidence type="ECO:0000256" key="4">
    <source>
        <dbReference type="ARBA" id="ARBA00023136"/>
    </source>
</evidence>
<feature type="transmembrane region" description="Helical" evidence="5">
    <location>
        <begin position="308"/>
        <end position="331"/>
    </location>
</feature>
<dbReference type="Pfam" id="PF07690">
    <property type="entry name" value="MFS_1"/>
    <property type="match status" value="1"/>
</dbReference>
<protein>
    <recommendedName>
        <fullName evidence="6">Major facilitator superfamily (MFS) profile domain-containing protein</fullName>
    </recommendedName>
</protein>